<evidence type="ECO:0000313" key="1">
    <source>
        <dbReference type="EMBL" id="MDD7971396.1"/>
    </source>
</evidence>
<evidence type="ECO:0000313" key="2">
    <source>
        <dbReference type="Proteomes" id="UP001431784"/>
    </source>
</evidence>
<organism evidence="1 2">
    <name type="scientific">Roseinatronobacter alkalisoli</name>
    <dbReference type="NCBI Taxonomy" id="3028235"/>
    <lineage>
        <taxon>Bacteria</taxon>
        <taxon>Pseudomonadati</taxon>
        <taxon>Pseudomonadota</taxon>
        <taxon>Alphaproteobacteria</taxon>
        <taxon>Rhodobacterales</taxon>
        <taxon>Paracoccaceae</taxon>
        <taxon>Roseinatronobacter</taxon>
    </lineage>
</organism>
<sequence>MIYEEHNRPGETVTPASLDIARPLYLRIGLARHDDEVEMINKTFKETVIESGYSRWQDRC</sequence>
<gene>
    <name evidence="1" type="ORF">PUT78_09790</name>
</gene>
<dbReference type="RefSeq" id="WP_274352080.1">
    <property type="nucleotide sequence ID" value="NZ_JAQZSM010000007.1"/>
</dbReference>
<dbReference type="Proteomes" id="UP001431784">
    <property type="component" value="Unassembled WGS sequence"/>
</dbReference>
<comment type="caution">
    <text evidence="1">The sequence shown here is derived from an EMBL/GenBank/DDBJ whole genome shotgun (WGS) entry which is preliminary data.</text>
</comment>
<proteinExistence type="predicted"/>
<accession>A0ABT5T8E0</accession>
<reference evidence="1" key="1">
    <citation type="submission" date="2023-02" db="EMBL/GenBank/DDBJ databases">
        <title>Description of Roseinatronobacter alkalisoli sp. nov., an alkaliphilic bacerium isolated from soda soil.</title>
        <authorList>
            <person name="Wei W."/>
        </authorList>
    </citation>
    <scope>NUCLEOTIDE SEQUENCE</scope>
    <source>
        <strain evidence="1">HJB301</strain>
    </source>
</reference>
<protein>
    <submittedName>
        <fullName evidence="1">Uncharacterized protein</fullName>
    </submittedName>
</protein>
<keyword evidence="2" id="KW-1185">Reference proteome</keyword>
<dbReference type="EMBL" id="JAQZSM010000007">
    <property type="protein sequence ID" value="MDD7971396.1"/>
    <property type="molecule type" value="Genomic_DNA"/>
</dbReference>
<name>A0ABT5T8E0_9RHOB</name>